<dbReference type="AlphaFoldDB" id="A0A4R6DJ14"/>
<dbReference type="InterPro" id="IPR008921">
    <property type="entry name" value="DNA_pol3_clamp-load_cplx_C"/>
</dbReference>
<organism evidence="5 6">
    <name type="scientific">Curtobacterium flaccumfaciens</name>
    <dbReference type="NCBI Taxonomy" id="2035"/>
    <lineage>
        <taxon>Bacteria</taxon>
        <taxon>Bacillati</taxon>
        <taxon>Actinomycetota</taxon>
        <taxon>Actinomycetes</taxon>
        <taxon>Micrococcales</taxon>
        <taxon>Microbacteriaceae</taxon>
        <taxon>Curtobacterium</taxon>
    </lineage>
</organism>
<dbReference type="Gene3D" id="1.10.8.60">
    <property type="match status" value="1"/>
</dbReference>
<dbReference type="InterPro" id="IPR027417">
    <property type="entry name" value="P-loop_NTPase"/>
</dbReference>
<dbReference type="GO" id="GO:0003677">
    <property type="term" value="F:DNA binding"/>
    <property type="evidence" value="ECO:0007669"/>
    <property type="project" value="InterPro"/>
</dbReference>
<gene>
    <name evidence="5" type="ORF">EDF64_104179</name>
</gene>
<dbReference type="Proteomes" id="UP000295764">
    <property type="component" value="Unassembled WGS sequence"/>
</dbReference>
<dbReference type="Pfam" id="PF00004">
    <property type="entry name" value="AAA"/>
    <property type="match status" value="1"/>
</dbReference>
<evidence type="ECO:0000259" key="4">
    <source>
        <dbReference type="SMART" id="SM00382"/>
    </source>
</evidence>
<dbReference type="InterPro" id="IPR003959">
    <property type="entry name" value="ATPase_AAA_core"/>
</dbReference>
<dbReference type="InterPro" id="IPR021886">
    <property type="entry name" value="MgsA_C"/>
</dbReference>
<dbReference type="GO" id="GO:0005524">
    <property type="term" value="F:ATP binding"/>
    <property type="evidence" value="ECO:0007669"/>
    <property type="project" value="UniProtKB-KW"/>
</dbReference>
<dbReference type="EMBL" id="SNVW01000004">
    <property type="protein sequence ID" value="TDN44776.1"/>
    <property type="molecule type" value="Genomic_DNA"/>
</dbReference>
<dbReference type="GO" id="GO:0006261">
    <property type="term" value="P:DNA-templated DNA replication"/>
    <property type="evidence" value="ECO:0007669"/>
    <property type="project" value="TreeGrafter"/>
</dbReference>
<dbReference type="PANTHER" id="PTHR13779:SF7">
    <property type="entry name" value="ATPASE WRNIP1"/>
    <property type="match status" value="1"/>
</dbReference>
<evidence type="ECO:0000256" key="2">
    <source>
        <dbReference type="ARBA" id="ARBA00022741"/>
    </source>
</evidence>
<dbReference type="InterPro" id="IPR032423">
    <property type="entry name" value="AAA_assoc_2"/>
</dbReference>
<accession>A0A4R6DJ14</accession>
<dbReference type="FunFam" id="1.10.3710.10:FF:000003">
    <property type="entry name" value="ATPase, AAA family protein"/>
    <property type="match status" value="1"/>
</dbReference>
<dbReference type="SUPFAM" id="SSF48019">
    <property type="entry name" value="post-AAA+ oligomerization domain-like"/>
    <property type="match status" value="1"/>
</dbReference>
<reference evidence="5 6" key="1">
    <citation type="submission" date="2019-03" db="EMBL/GenBank/DDBJ databases">
        <title>Genomic analyses of the natural microbiome of Caenorhabditis elegans.</title>
        <authorList>
            <person name="Samuel B."/>
        </authorList>
    </citation>
    <scope>NUCLEOTIDE SEQUENCE [LARGE SCALE GENOMIC DNA]</scope>
    <source>
        <strain evidence="5 6">JUb65</strain>
    </source>
</reference>
<keyword evidence="3" id="KW-0067">ATP-binding</keyword>
<dbReference type="Pfam" id="PF16193">
    <property type="entry name" value="AAA_assoc_2"/>
    <property type="match status" value="1"/>
</dbReference>
<protein>
    <submittedName>
        <fullName evidence="5">Recombination protein MgsA</fullName>
    </submittedName>
</protein>
<dbReference type="InterPro" id="IPR003593">
    <property type="entry name" value="AAA+_ATPase"/>
</dbReference>
<feature type="domain" description="AAA+ ATPase" evidence="4">
    <location>
        <begin position="56"/>
        <end position="173"/>
    </location>
</feature>
<dbReference type="SUPFAM" id="SSF52540">
    <property type="entry name" value="P-loop containing nucleoside triphosphate hydrolases"/>
    <property type="match status" value="1"/>
</dbReference>
<dbReference type="Pfam" id="PF12002">
    <property type="entry name" value="MgsA_C"/>
    <property type="match status" value="1"/>
</dbReference>
<dbReference type="FunFam" id="3.40.50.300:FF:000345">
    <property type="entry name" value="AAA family ATPase"/>
    <property type="match status" value="1"/>
</dbReference>
<dbReference type="GO" id="GO:0017116">
    <property type="term" value="F:single-stranded DNA helicase activity"/>
    <property type="evidence" value="ECO:0007669"/>
    <property type="project" value="TreeGrafter"/>
</dbReference>
<dbReference type="OrthoDB" id="9778364at2"/>
<dbReference type="Gene3D" id="3.40.50.300">
    <property type="entry name" value="P-loop containing nucleotide triphosphate hydrolases"/>
    <property type="match status" value="1"/>
</dbReference>
<dbReference type="Gene3D" id="1.20.272.10">
    <property type="match status" value="1"/>
</dbReference>
<evidence type="ECO:0000313" key="6">
    <source>
        <dbReference type="Proteomes" id="UP000295764"/>
    </source>
</evidence>
<dbReference type="GO" id="GO:0008047">
    <property type="term" value="F:enzyme activator activity"/>
    <property type="evidence" value="ECO:0007669"/>
    <property type="project" value="TreeGrafter"/>
</dbReference>
<dbReference type="GO" id="GO:0016887">
    <property type="term" value="F:ATP hydrolysis activity"/>
    <property type="evidence" value="ECO:0007669"/>
    <property type="project" value="InterPro"/>
</dbReference>
<dbReference type="CDD" id="cd18139">
    <property type="entry name" value="HLD_clamp_RarA"/>
    <property type="match status" value="1"/>
</dbReference>
<dbReference type="Gene3D" id="1.10.3710.10">
    <property type="entry name" value="DNA polymerase III clamp loader subunits, C-terminal domain"/>
    <property type="match status" value="1"/>
</dbReference>
<name>A0A4R6DJ14_9MICO</name>
<dbReference type="PANTHER" id="PTHR13779">
    <property type="entry name" value="WERNER HELICASE-INTERACTING PROTEIN 1 FAMILY MEMBER"/>
    <property type="match status" value="1"/>
</dbReference>
<dbReference type="CDD" id="cd00009">
    <property type="entry name" value="AAA"/>
    <property type="match status" value="1"/>
</dbReference>
<dbReference type="InterPro" id="IPR051314">
    <property type="entry name" value="AAA_ATPase_RarA/MGS1/WRNIP1"/>
</dbReference>
<dbReference type="SMART" id="SM00382">
    <property type="entry name" value="AAA"/>
    <property type="match status" value="1"/>
</dbReference>
<comment type="similarity">
    <text evidence="1">Belongs to the AAA ATPase family. RarA/MGS1/WRNIP1 subfamily.</text>
</comment>
<evidence type="ECO:0000256" key="3">
    <source>
        <dbReference type="ARBA" id="ARBA00022840"/>
    </source>
</evidence>
<dbReference type="GO" id="GO:0000731">
    <property type="term" value="P:DNA synthesis involved in DNA repair"/>
    <property type="evidence" value="ECO:0007669"/>
    <property type="project" value="TreeGrafter"/>
</dbReference>
<proteinExistence type="inferred from homology"/>
<dbReference type="STRING" id="2035.RU06_13580"/>
<evidence type="ECO:0000256" key="1">
    <source>
        <dbReference type="ARBA" id="ARBA00008959"/>
    </source>
</evidence>
<sequence length="457" mass="48389">MRAPTTGGHAGLAQGSVPLAVRMRPTSLDEVAGQQHLLGRGSPLVQLATGTRENPGGVSVILWGPPGTGKTTLAQAIARQSGREFVELSAVTAGVKDVREVMEKALTHRDLYGATTVLFLDEIHRFSKAQQDALLPGVENGWVILIAATTENPSFSVISPLLSRSLLLTLKPLTDEDLGMLVDRAVEDPRGLGGSVVLGDEARSAIVRLSSGDARRALTALEAAASSAVAGQDDDDDGALDGVETVPVIDADTVAAAVDRALLRYDRQGDEHYDVISAFIKSVRGSDVDAALHYLARMIEAGEDPRFIARRIIISASEDIGMADPQALPIAVAAAQAVQLIGMPEGRIPLAEAVVYLATAPKSNAAYNGVNAAVADVKAGRLGVVPMHLRDAHYPGAKRLGHGKGYVYSHDAEHGVAEQQYLPDALEGTEYYTPTANGYEREVGPRLERLRKITRGE</sequence>
<keyword evidence="2" id="KW-0547">Nucleotide-binding</keyword>
<dbReference type="FunFam" id="1.20.272.10:FF:000001">
    <property type="entry name" value="Putative AAA family ATPase"/>
    <property type="match status" value="1"/>
</dbReference>
<evidence type="ECO:0000313" key="5">
    <source>
        <dbReference type="EMBL" id="TDN44776.1"/>
    </source>
</evidence>
<comment type="caution">
    <text evidence="5">The sequence shown here is derived from an EMBL/GenBank/DDBJ whole genome shotgun (WGS) entry which is preliminary data.</text>
</comment>